<dbReference type="HOGENOM" id="CLU_006586_20_1_1"/>
<proteinExistence type="inferred from homology"/>
<dbReference type="ESTHER" id="cragi-k1r0n3.2">
    <property type="family name" value="Carb_B_Mollusca"/>
</dbReference>
<dbReference type="Gene3D" id="3.40.50.1820">
    <property type="entry name" value="alpha/beta hydrolase"/>
    <property type="match status" value="2"/>
</dbReference>
<keyword evidence="3" id="KW-0378">Hydrolase</keyword>
<reference evidence="5" key="1">
    <citation type="journal article" date="2012" name="Nature">
        <title>The oyster genome reveals stress adaptation and complexity of shell formation.</title>
        <authorList>
            <person name="Zhang G."/>
            <person name="Fang X."/>
            <person name="Guo X."/>
            <person name="Li L."/>
            <person name="Luo R."/>
            <person name="Xu F."/>
            <person name="Yang P."/>
            <person name="Zhang L."/>
            <person name="Wang X."/>
            <person name="Qi H."/>
            <person name="Xiong Z."/>
            <person name="Que H."/>
            <person name="Xie Y."/>
            <person name="Holland P.W."/>
            <person name="Paps J."/>
            <person name="Zhu Y."/>
            <person name="Wu F."/>
            <person name="Chen Y."/>
            <person name="Wang J."/>
            <person name="Peng C."/>
            <person name="Meng J."/>
            <person name="Yang L."/>
            <person name="Liu J."/>
            <person name="Wen B."/>
            <person name="Zhang N."/>
            <person name="Huang Z."/>
            <person name="Zhu Q."/>
            <person name="Feng Y."/>
            <person name="Mount A."/>
            <person name="Hedgecock D."/>
            <person name="Xu Z."/>
            <person name="Liu Y."/>
            <person name="Domazet-Loso T."/>
            <person name="Du Y."/>
            <person name="Sun X."/>
            <person name="Zhang S."/>
            <person name="Liu B."/>
            <person name="Cheng P."/>
            <person name="Jiang X."/>
            <person name="Li J."/>
            <person name="Fan D."/>
            <person name="Wang W."/>
            <person name="Fu W."/>
            <person name="Wang T."/>
            <person name="Wang B."/>
            <person name="Zhang J."/>
            <person name="Peng Z."/>
            <person name="Li Y."/>
            <person name="Li N."/>
            <person name="Wang J."/>
            <person name="Chen M."/>
            <person name="He Y."/>
            <person name="Tan F."/>
            <person name="Song X."/>
            <person name="Zheng Q."/>
            <person name="Huang R."/>
            <person name="Yang H."/>
            <person name="Du X."/>
            <person name="Chen L."/>
            <person name="Yang M."/>
            <person name="Gaffney P.M."/>
            <person name="Wang S."/>
            <person name="Luo L."/>
            <person name="She Z."/>
            <person name="Ming Y."/>
            <person name="Huang W."/>
            <person name="Zhang S."/>
            <person name="Huang B."/>
            <person name="Zhang Y."/>
            <person name="Qu T."/>
            <person name="Ni P."/>
            <person name="Miao G."/>
            <person name="Wang J."/>
            <person name="Wang Q."/>
            <person name="Steinberg C.E."/>
            <person name="Wang H."/>
            <person name="Li N."/>
            <person name="Qian L."/>
            <person name="Zhang G."/>
            <person name="Li Y."/>
            <person name="Yang H."/>
            <person name="Liu X."/>
            <person name="Wang J."/>
            <person name="Yin Y."/>
            <person name="Wang J."/>
        </authorList>
    </citation>
    <scope>NUCLEOTIDE SEQUENCE [LARGE SCALE GENOMIC DNA]</scope>
    <source>
        <strain evidence="5">05x7-T-G4-1.051#20</strain>
    </source>
</reference>
<dbReference type="PROSITE" id="PS00941">
    <property type="entry name" value="CARBOXYLESTERASE_B_2"/>
    <property type="match status" value="1"/>
</dbReference>
<dbReference type="EMBL" id="JH817099">
    <property type="protein sequence ID" value="EKC42902.1"/>
    <property type="molecule type" value="Genomic_DNA"/>
</dbReference>
<evidence type="ECO:0000313" key="5">
    <source>
        <dbReference type="EMBL" id="EKC42902.1"/>
    </source>
</evidence>
<dbReference type="PROSITE" id="PS51257">
    <property type="entry name" value="PROKAR_LIPOPROTEIN"/>
    <property type="match status" value="1"/>
</dbReference>
<dbReference type="InterPro" id="IPR029058">
    <property type="entry name" value="AB_hydrolase_fold"/>
</dbReference>
<dbReference type="PANTHER" id="PTHR43903">
    <property type="entry name" value="NEUROLIGIN"/>
    <property type="match status" value="1"/>
</dbReference>
<dbReference type="InterPro" id="IPR019826">
    <property type="entry name" value="Carboxylesterase_B_AS"/>
</dbReference>
<dbReference type="InParanoid" id="K1R0N3"/>
<keyword evidence="2" id="KW-0732">Signal</keyword>
<dbReference type="InterPro" id="IPR002018">
    <property type="entry name" value="CarbesteraseB"/>
</dbReference>
<sequence length="1123" mass="124404">MRGKPFLHFHLLIAFVVSCTLLRKCQGQLEVTRTTSLGDITGVRTLVPRTTDTHVDQFRKIPYALPPVGHLRFQKPQPFGSWNGTLEGRDFGPSCMQGQSAFFVDVPNKDLSEDCLFLNIYVPSDASPNGSLPVMVWIHGGAFLYGQGMFYNASNLASVGNVVVVTLNYRLGLFGFFTLNNLVARGNYGIYDQILALQWINDHIASFGGDPNSITIFGESAGGMSTSLLSLIPSNKGLFKRVISQSGTSNSPCLMAENSHFLSELVGTSAGCTTAQTDKQVLLDCMRGIPAETLQHVVETIYASSDEVRFVLGFGPVVDGELFPDQPTKLLSDAYPNHHYFFRSLDLLTGATSGEGSLLFIQLSDPKLQARYEYNISEGLSKDVMCNLVAPGLVKDHFQNNQKLAEMICDEYSVDPSEGLQSQSVRTTEAHGEFFLTAPVIELANLHSDRNGMASTFVYMHSRINPVHIGPPSPSWFTKSVHADELFYLFGIQQYSNIDPKDLEFSRMLMTYWANFARHGNVNSGDDKSVPTWPLYNVDHQLYNDFGSDITVQISPAKRAHQFWKMSAFIKLFLAACLCSTIVVAAGTPPKPTGMTTPQKTSRGSRPTREIQITLCVVISMMCSEPVSSEQPYTLKTKLGDVMGIRKTVNNGSTNVFSFLNIPYAKPPIGDLRFAKPEPFGKWNGTLNATKLGKACIQPPDPFNQSILHELSEDCLQLNIYVPNNVSSGVKRSVMVWIHGGAYIYGSGTLYNGTMLAARGDVVVVTINYRLGVFGFLSYNETIARGNYGLWDQILALKWVQENIEDYSGDPTSVTIFGESAGGFSVSLLSLIPSNKRLFHRVIAESGVSDSFFSLSVHAKITSITLGDALGCVYDPLTRNFKAVLFCIRSKSAEEILNVLDKVGIYFLSSLTTEIPFAPVIDGELFNDFPSKVLANDLSDELAFFKSLDMIIGNCNMEGSLYLGMTPQEQEKYHINITAGIPQDFFCEKFIPALVGTYFDHNSKVSEAICKEYKVDNDPDEQSRQVLQMYTDMFFISPTFTSLFAHSGGKAYQSTYQYVFTNKTPLPYGAPRPPWYRGAGHASELVFLFGIEDLHYRNIPVTPEEFQLSYVMKDLWVNFAKTG</sequence>
<dbReference type="InterPro" id="IPR051093">
    <property type="entry name" value="Neuroligin/BSAL"/>
</dbReference>
<dbReference type="FunFam" id="3.40.50.1820:FF:000127">
    <property type="entry name" value="Thyroglobulin"/>
    <property type="match status" value="2"/>
</dbReference>
<feature type="domain" description="Carboxylesterase type B" evidence="4">
    <location>
        <begin position="634"/>
        <end position="1123"/>
    </location>
</feature>
<dbReference type="InterPro" id="IPR019819">
    <property type="entry name" value="Carboxylesterase_B_CS"/>
</dbReference>
<name>K1R0N3_MAGGI</name>
<dbReference type="GO" id="GO:0016787">
    <property type="term" value="F:hydrolase activity"/>
    <property type="evidence" value="ECO:0007669"/>
    <property type="project" value="UniProtKB-KW"/>
</dbReference>
<dbReference type="SUPFAM" id="SSF53474">
    <property type="entry name" value="alpha/beta-Hydrolases"/>
    <property type="match status" value="2"/>
</dbReference>
<dbReference type="PROSITE" id="PS00122">
    <property type="entry name" value="CARBOXYLESTERASE_B_1"/>
    <property type="match status" value="1"/>
</dbReference>
<feature type="domain" description="Carboxylesterase type B" evidence="4">
    <location>
        <begin position="33"/>
        <end position="564"/>
    </location>
</feature>
<dbReference type="Pfam" id="PF00135">
    <property type="entry name" value="COesterase"/>
    <property type="match status" value="2"/>
</dbReference>
<evidence type="ECO:0000259" key="4">
    <source>
        <dbReference type="Pfam" id="PF00135"/>
    </source>
</evidence>
<gene>
    <name evidence="5" type="ORF">CGI_10028875</name>
</gene>
<organism evidence="5">
    <name type="scientific">Magallana gigas</name>
    <name type="common">Pacific oyster</name>
    <name type="synonym">Crassostrea gigas</name>
    <dbReference type="NCBI Taxonomy" id="29159"/>
    <lineage>
        <taxon>Eukaryota</taxon>
        <taxon>Metazoa</taxon>
        <taxon>Spiralia</taxon>
        <taxon>Lophotrochozoa</taxon>
        <taxon>Mollusca</taxon>
        <taxon>Bivalvia</taxon>
        <taxon>Autobranchia</taxon>
        <taxon>Pteriomorphia</taxon>
        <taxon>Ostreida</taxon>
        <taxon>Ostreoidea</taxon>
        <taxon>Ostreidae</taxon>
        <taxon>Magallana</taxon>
    </lineage>
</organism>
<accession>K1R0N3</accession>
<dbReference type="AlphaFoldDB" id="K1R0N3"/>
<comment type="similarity">
    <text evidence="1">Belongs to the type-B carboxylesterase/lipase family.</text>
</comment>
<protein>
    <submittedName>
        <fullName evidence="5">Carboxylesterase 2</fullName>
    </submittedName>
</protein>
<evidence type="ECO:0000256" key="1">
    <source>
        <dbReference type="ARBA" id="ARBA00005964"/>
    </source>
</evidence>
<dbReference type="ESTHER" id="cragi-k1r0n3.1">
    <property type="family name" value="Carb_B_Mollusca"/>
</dbReference>
<evidence type="ECO:0000256" key="2">
    <source>
        <dbReference type="ARBA" id="ARBA00022729"/>
    </source>
</evidence>
<evidence type="ECO:0000256" key="3">
    <source>
        <dbReference type="ARBA" id="ARBA00022801"/>
    </source>
</evidence>